<evidence type="ECO:0000313" key="3">
    <source>
        <dbReference type="Proteomes" id="UP000270678"/>
    </source>
</evidence>
<evidence type="ECO:0000259" key="1">
    <source>
        <dbReference type="Pfam" id="PF13037"/>
    </source>
</evidence>
<dbReference type="InterPro" id="IPR025012">
    <property type="entry name" value="DUF3898"/>
</dbReference>
<organism evidence="2 3">
    <name type="scientific">Paenibacillus lutimineralis</name>
    <dbReference type="NCBI Taxonomy" id="2707005"/>
    <lineage>
        <taxon>Bacteria</taxon>
        <taxon>Bacillati</taxon>
        <taxon>Bacillota</taxon>
        <taxon>Bacilli</taxon>
        <taxon>Bacillales</taxon>
        <taxon>Paenibacillaceae</taxon>
        <taxon>Paenibacillus</taxon>
    </lineage>
</organism>
<name>A0A3S9UXI7_9BACL</name>
<gene>
    <name evidence="2" type="ORF">EI981_11645</name>
</gene>
<proteinExistence type="predicted"/>
<protein>
    <submittedName>
        <fullName evidence="2">DUF3898 domain-containing protein</fullName>
    </submittedName>
</protein>
<dbReference type="AlphaFoldDB" id="A0A3S9UXI7"/>
<sequence length="85" mass="9578">MVEIKPEIELKFRIGDTVVKGELADFGNEVHIAKLNGRYAVILEGESISFDKAFSPVELLQPDSFEVVAQRIMDKKVEDDDLPPF</sequence>
<dbReference type="Pfam" id="PF13037">
    <property type="entry name" value="DUF3898"/>
    <property type="match status" value="1"/>
</dbReference>
<dbReference type="Proteomes" id="UP000270678">
    <property type="component" value="Chromosome"/>
</dbReference>
<dbReference type="EMBL" id="CP034346">
    <property type="protein sequence ID" value="AZS15052.1"/>
    <property type="molecule type" value="Genomic_DNA"/>
</dbReference>
<dbReference type="OrthoDB" id="2974172at2"/>
<dbReference type="KEGG" id="plut:EI981_11645"/>
<evidence type="ECO:0000313" key="2">
    <source>
        <dbReference type="EMBL" id="AZS15052.1"/>
    </source>
</evidence>
<keyword evidence="3" id="KW-1185">Reference proteome</keyword>
<feature type="domain" description="DUF3898" evidence="1">
    <location>
        <begin position="1"/>
        <end position="72"/>
    </location>
</feature>
<accession>A0A3S9UXI7</accession>
<reference evidence="3" key="1">
    <citation type="submission" date="2018-12" db="EMBL/GenBank/DDBJ databases">
        <title>Complete genome sequence of Paenibacillus sp. MBLB1234.</title>
        <authorList>
            <person name="Nam Y.-D."/>
            <person name="Kang J."/>
            <person name="Chung W.-H."/>
            <person name="Park Y.S."/>
        </authorList>
    </citation>
    <scope>NUCLEOTIDE SEQUENCE [LARGE SCALE GENOMIC DNA]</scope>
    <source>
        <strain evidence="3">MBLB1234</strain>
    </source>
</reference>